<comment type="caution">
    <text evidence="2">The sequence shown here is derived from an EMBL/GenBank/DDBJ whole genome shotgun (WGS) entry which is preliminary data.</text>
</comment>
<name>A0A059FII4_9PROT</name>
<keyword evidence="1" id="KW-1133">Transmembrane helix</keyword>
<evidence type="ECO:0000313" key="3">
    <source>
        <dbReference type="Proteomes" id="UP000024816"/>
    </source>
</evidence>
<organism evidence="2 3">
    <name type="scientific">Hyphomonas jannaschiana VP2</name>
    <dbReference type="NCBI Taxonomy" id="1280952"/>
    <lineage>
        <taxon>Bacteria</taxon>
        <taxon>Pseudomonadati</taxon>
        <taxon>Pseudomonadota</taxon>
        <taxon>Alphaproteobacteria</taxon>
        <taxon>Hyphomonadales</taxon>
        <taxon>Hyphomonadaceae</taxon>
        <taxon>Hyphomonas</taxon>
    </lineage>
</organism>
<dbReference type="STRING" id="1280952.HJA_04391"/>
<dbReference type="AlphaFoldDB" id="A0A059FII4"/>
<proteinExistence type="predicted"/>
<feature type="transmembrane region" description="Helical" evidence="1">
    <location>
        <begin position="6"/>
        <end position="30"/>
    </location>
</feature>
<accession>A0A059FII4</accession>
<keyword evidence="3" id="KW-1185">Reference proteome</keyword>
<keyword evidence="1" id="KW-0812">Transmembrane</keyword>
<gene>
    <name evidence="2" type="ORF">HJA_04391</name>
</gene>
<dbReference type="Proteomes" id="UP000024816">
    <property type="component" value="Unassembled WGS sequence"/>
</dbReference>
<sequence length="62" mass="6646">MLQIKTLITALTLICIASVCLAGLVTFMIWREAGRMLHHGKAASLTAKTARLAAPVRSEKAP</sequence>
<evidence type="ECO:0000313" key="2">
    <source>
        <dbReference type="EMBL" id="KCZ90439.1"/>
    </source>
</evidence>
<dbReference type="EMBL" id="ARYJ01000002">
    <property type="protein sequence ID" value="KCZ90439.1"/>
    <property type="molecule type" value="Genomic_DNA"/>
</dbReference>
<keyword evidence="1" id="KW-0472">Membrane</keyword>
<evidence type="ECO:0000256" key="1">
    <source>
        <dbReference type="SAM" id="Phobius"/>
    </source>
</evidence>
<reference evidence="2 3" key="1">
    <citation type="journal article" date="2014" name="Antonie Van Leeuwenhoek">
        <title>Hyphomonas beringensis sp. nov. and Hyphomonas chukchiensis sp. nov., isolated from surface seawater of the Bering Sea and Chukchi Sea.</title>
        <authorList>
            <person name="Li C."/>
            <person name="Lai Q."/>
            <person name="Li G."/>
            <person name="Dong C."/>
            <person name="Wang J."/>
            <person name="Liao Y."/>
            <person name="Shao Z."/>
        </authorList>
    </citation>
    <scope>NUCLEOTIDE SEQUENCE [LARGE SCALE GENOMIC DNA]</scope>
    <source>
        <strain evidence="2 3">VP2</strain>
    </source>
</reference>
<protein>
    <submittedName>
        <fullName evidence="2">Uncharacterized protein</fullName>
    </submittedName>
</protein>